<evidence type="ECO:0000259" key="9">
    <source>
        <dbReference type="Pfam" id="PF01225"/>
    </source>
</evidence>
<dbReference type="Gene3D" id="3.40.1190.10">
    <property type="entry name" value="Mur-like, catalytic domain"/>
    <property type="match status" value="1"/>
</dbReference>
<keyword evidence="5" id="KW-0133">Cell shape</keyword>
<keyword evidence="7" id="KW-0131">Cell cycle</keyword>
<dbReference type="GO" id="GO:0016881">
    <property type="term" value="F:acid-amino acid ligase activity"/>
    <property type="evidence" value="ECO:0007669"/>
    <property type="project" value="InterPro"/>
</dbReference>
<dbReference type="InterPro" id="IPR004101">
    <property type="entry name" value="Mur_ligase_C"/>
</dbReference>
<keyword evidence="4" id="KW-0067">ATP-binding</keyword>
<dbReference type="InterPro" id="IPR036565">
    <property type="entry name" value="Mur-like_cat_sf"/>
</dbReference>
<keyword evidence="8" id="KW-0961">Cell wall biogenesis/degradation</keyword>
<dbReference type="SUPFAM" id="SSF53244">
    <property type="entry name" value="MurD-like peptide ligases, peptide-binding domain"/>
    <property type="match status" value="1"/>
</dbReference>
<feature type="domain" description="Mur ligase N-terminal catalytic" evidence="9">
    <location>
        <begin position="2"/>
        <end position="98"/>
    </location>
</feature>
<dbReference type="PATRIC" id="fig|926562.3.peg.438"/>
<dbReference type="GO" id="GO:0009252">
    <property type="term" value="P:peptidoglycan biosynthetic process"/>
    <property type="evidence" value="ECO:0007669"/>
    <property type="project" value="UniProtKB-KW"/>
</dbReference>
<dbReference type="OrthoDB" id="9804126at2"/>
<dbReference type="Gene3D" id="3.90.190.20">
    <property type="entry name" value="Mur ligase, C-terminal domain"/>
    <property type="match status" value="1"/>
</dbReference>
<dbReference type="STRING" id="926562.Oweho_0425"/>
<feature type="domain" description="Mur ligase central" evidence="11">
    <location>
        <begin position="108"/>
        <end position="277"/>
    </location>
</feature>
<dbReference type="EMBL" id="CP003156">
    <property type="protein sequence ID" value="AEV31443.1"/>
    <property type="molecule type" value="Genomic_DNA"/>
</dbReference>
<dbReference type="GO" id="GO:0005524">
    <property type="term" value="F:ATP binding"/>
    <property type="evidence" value="ECO:0007669"/>
    <property type="project" value="UniProtKB-KW"/>
</dbReference>
<dbReference type="Pfam" id="PF02875">
    <property type="entry name" value="Mur_ligase_C"/>
    <property type="match status" value="1"/>
</dbReference>
<gene>
    <name evidence="12" type="ordered locus">Oweho_0425</name>
</gene>
<dbReference type="Gene3D" id="3.40.50.720">
    <property type="entry name" value="NAD(P)-binding Rossmann-like Domain"/>
    <property type="match status" value="1"/>
</dbReference>
<evidence type="ECO:0000256" key="4">
    <source>
        <dbReference type="ARBA" id="ARBA00022840"/>
    </source>
</evidence>
<dbReference type="InterPro" id="IPR036615">
    <property type="entry name" value="Mur_ligase_C_dom_sf"/>
</dbReference>
<dbReference type="PANTHER" id="PTHR43445">
    <property type="entry name" value="UDP-N-ACETYLMURAMATE--L-ALANINE LIGASE-RELATED"/>
    <property type="match status" value="1"/>
</dbReference>
<evidence type="ECO:0000256" key="1">
    <source>
        <dbReference type="ARBA" id="ARBA00022598"/>
    </source>
</evidence>
<dbReference type="PANTHER" id="PTHR43445:SF5">
    <property type="entry name" value="UDP-N-ACETYLMURAMATE--L-ALANYL-GAMMA-D-GLUTAMYL-MESO-2,6-DIAMINOHEPTANDIOATE LIGASE"/>
    <property type="match status" value="1"/>
</dbReference>
<keyword evidence="3" id="KW-0547">Nucleotide-binding</keyword>
<organism evidence="12 13">
    <name type="scientific">Owenweeksia hongkongensis (strain DSM 17368 / CIP 108786 / JCM 12287 / NRRL B-23963 / UST20020801)</name>
    <dbReference type="NCBI Taxonomy" id="926562"/>
    <lineage>
        <taxon>Bacteria</taxon>
        <taxon>Pseudomonadati</taxon>
        <taxon>Bacteroidota</taxon>
        <taxon>Flavobacteriia</taxon>
        <taxon>Flavobacteriales</taxon>
        <taxon>Owenweeksiaceae</taxon>
        <taxon>Owenweeksia</taxon>
    </lineage>
</organism>
<evidence type="ECO:0000259" key="10">
    <source>
        <dbReference type="Pfam" id="PF02875"/>
    </source>
</evidence>
<keyword evidence="6" id="KW-0573">Peptidoglycan synthesis</keyword>
<dbReference type="GO" id="GO:0008360">
    <property type="term" value="P:regulation of cell shape"/>
    <property type="evidence" value="ECO:0007669"/>
    <property type="project" value="UniProtKB-KW"/>
</dbReference>
<accession>G8QZ60</accession>
<dbReference type="Pfam" id="PF01225">
    <property type="entry name" value="Mur_ligase"/>
    <property type="match status" value="1"/>
</dbReference>
<dbReference type="SUPFAM" id="SSF53623">
    <property type="entry name" value="MurD-like peptide ligases, catalytic domain"/>
    <property type="match status" value="1"/>
</dbReference>
<evidence type="ECO:0000256" key="5">
    <source>
        <dbReference type="ARBA" id="ARBA00022960"/>
    </source>
</evidence>
<dbReference type="KEGG" id="oho:Oweho_0425"/>
<dbReference type="InterPro" id="IPR000713">
    <property type="entry name" value="Mur_ligase_N"/>
</dbReference>
<feature type="domain" description="Mur ligase C-terminal" evidence="10">
    <location>
        <begin position="306"/>
        <end position="436"/>
    </location>
</feature>
<dbReference type="GO" id="GO:0051301">
    <property type="term" value="P:cell division"/>
    <property type="evidence" value="ECO:0007669"/>
    <property type="project" value="UniProtKB-KW"/>
</dbReference>
<dbReference type="Proteomes" id="UP000005631">
    <property type="component" value="Chromosome"/>
</dbReference>
<evidence type="ECO:0000313" key="12">
    <source>
        <dbReference type="EMBL" id="AEV31443.1"/>
    </source>
</evidence>
<proteinExistence type="predicted"/>
<evidence type="ECO:0000256" key="3">
    <source>
        <dbReference type="ARBA" id="ARBA00022741"/>
    </source>
</evidence>
<dbReference type="RefSeq" id="WP_014200804.1">
    <property type="nucleotide sequence ID" value="NC_016599.1"/>
</dbReference>
<dbReference type="eggNOG" id="COG0773">
    <property type="taxonomic scope" value="Bacteria"/>
</dbReference>
<evidence type="ECO:0000256" key="2">
    <source>
        <dbReference type="ARBA" id="ARBA00022618"/>
    </source>
</evidence>
<keyword evidence="2" id="KW-0132">Cell division</keyword>
<sequence>MKVHFIAIGGSAMHNLAIALHQKGYEVSGSDDEVFEPSRSRLDSRGLLPKSMGWYPENITTDLDYIILGMHARKDNPELAKANELGIKVLSYPEFIFEQSKDKTRVVIAGSHGKTTISAMILHVLHYHNHQCDFMIGAQLEGFDAMVRLTNDSDFILLEGDEYLSSPIDLRPKFLHYKPNITLISGIAWDHVNVFTTYDDYVKQFDLLLESIEPGGVVIYNQTDTEVDNVIERTKNEVKKFAYGLPDYEVNDGHAVLNTEEGPVPLSIFGKHNMNNLEGARWICNQMGINDEQFYEAITSFKGAARRLETIDASEGIKAFRDFAHAPSKVNATVNAVKESFPNRRVIACLELHTFSSLNIEFMDQYAESMDAADVKYVYFNPEVVAHKRLPELNTQAIQDKFGNSQLEVFDDNTNLISKIKTELKKDDVLLIMSSGSFDGIDWKKVIEEADI</sequence>
<protein>
    <submittedName>
        <fullName evidence="12">UDP-N-acetylmuramate-alanine ligase</fullName>
    </submittedName>
</protein>
<dbReference type="SUPFAM" id="SSF51984">
    <property type="entry name" value="MurCD N-terminal domain"/>
    <property type="match status" value="1"/>
</dbReference>
<evidence type="ECO:0000256" key="8">
    <source>
        <dbReference type="ARBA" id="ARBA00023316"/>
    </source>
</evidence>
<dbReference type="HOGENOM" id="CLU_028104_0_2_10"/>
<evidence type="ECO:0000256" key="7">
    <source>
        <dbReference type="ARBA" id="ARBA00023306"/>
    </source>
</evidence>
<reference evidence="12 13" key="1">
    <citation type="journal article" date="2012" name="Stand. Genomic Sci.">
        <title>Genome sequence of the orange-pigmented seawater bacterium Owenweeksia hongkongensis type strain (UST20020801(T)).</title>
        <authorList>
            <person name="Riedel T."/>
            <person name="Held B."/>
            <person name="Nolan M."/>
            <person name="Lucas S."/>
            <person name="Lapidus A."/>
            <person name="Tice H."/>
            <person name="Del Rio T.G."/>
            <person name="Cheng J.F."/>
            <person name="Han C."/>
            <person name="Tapia R."/>
            <person name="Goodwin L.A."/>
            <person name="Pitluck S."/>
            <person name="Liolios K."/>
            <person name="Mavromatis K."/>
            <person name="Pagani I."/>
            <person name="Ivanova N."/>
            <person name="Mikhailova N."/>
            <person name="Pati A."/>
            <person name="Chen A."/>
            <person name="Palaniappan K."/>
            <person name="Rohde M."/>
            <person name="Tindall B.J."/>
            <person name="Detter J.C."/>
            <person name="Goker M."/>
            <person name="Woyke T."/>
            <person name="Bristow J."/>
            <person name="Eisen J.A."/>
            <person name="Markowitz V."/>
            <person name="Hugenholtz P."/>
            <person name="Klenk H.P."/>
            <person name="Kyrpides N.C."/>
        </authorList>
    </citation>
    <scope>NUCLEOTIDE SEQUENCE</scope>
    <source>
        <strain evidence="13">DSM 17368 / JCM 12287 / NRRL B-23963</strain>
    </source>
</reference>
<name>G8QZ60_OWEHD</name>
<evidence type="ECO:0000256" key="6">
    <source>
        <dbReference type="ARBA" id="ARBA00022984"/>
    </source>
</evidence>
<dbReference type="AlphaFoldDB" id="G8QZ60"/>
<evidence type="ECO:0000259" key="11">
    <source>
        <dbReference type="Pfam" id="PF08245"/>
    </source>
</evidence>
<dbReference type="GO" id="GO:0071555">
    <property type="term" value="P:cell wall organization"/>
    <property type="evidence" value="ECO:0007669"/>
    <property type="project" value="UniProtKB-KW"/>
</dbReference>
<dbReference type="InterPro" id="IPR013221">
    <property type="entry name" value="Mur_ligase_cen"/>
</dbReference>
<dbReference type="Pfam" id="PF08245">
    <property type="entry name" value="Mur_ligase_M"/>
    <property type="match status" value="1"/>
</dbReference>
<keyword evidence="1 12" id="KW-0436">Ligase</keyword>
<keyword evidence="13" id="KW-1185">Reference proteome</keyword>
<dbReference type="InterPro" id="IPR050061">
    <property type="entry name" value="MurCDEF_pg_biosynth"/>
</dbReference>
<evidence type="ECO:0000313" key="13">
    <source>
        <dbReference type="Proteomes" id="UP000005631"/>
    </source>
</evidence>